<evidence type="ECO:0000256" key="10">
    <source>
        <dbReference type="ARBA" id="ARBA00023014"/>
    </source>
</evidence>
<comment type="catalytic activity">
    <reaction evidence="16">
        <text>ATP + H2O = ADP + phosphate + H(+)</text>
        <dbReference type="Rhea" id="RHEA:13065"/>
        <dbReference type="ChEBI" id="CHEBI:15377"/>
        <dbReference type="ChEBI" id="CHEBI:15378"/>
        <dbReference type="ChEBI" id="CHEBI:30616"/>
        <dbReference type="ChEBI" id="CHEBI:43474"/>
        <dbReference type="ChEBI" id="CHEBI:456216"/>
        <dbReference type="EC" id="5.6.2.3"/>
    </reaction>
</comment>
<dbReference type="Pfam" id="PF00270">
    <property type="entry name" value="DEAD"/>
    <property type="match status" value="1"/>
</dbReference>
<keyword evidence="20" id="KW-1185">Reference proteome</keyword>
<dbReference type="InterPro" id="IPR011604">
    <property type="entry name" value="PDDEXK-like_dom_sf"/>
</dbReference>
<evidence type="ECO:0000256" key="4">
    <source>
        <dbReference type="ARBA" id="ARBA00022741"/>
    </source>
</evidence>
<dbReference type="Proteomes" id="UP000254807">
    <property type="component" value="Unassembled WGS sequence"/>
</dbReference>
<dbReference type="OrthoDB" id="9765586at2"/>
<keyword evidence="13" id="KW-0413">Isomerase</keyword>
<dbReference type="PANTHER" id="PTHR11472:SF34">
    <property type="entry name" value="REGULATOR OF TELOMERE ELONGATION HELICASE 1"/>
    <property type="match status" value="1"/>
</dbReference>
<accession>A0A376GXN3</accession>
<dbReference type="Proteomes" id="UP001183682">
    <property type="component" value="Unassembled WGS sequence"/>
</dbReference>
<dbReference type="GO" id="GO:0051539">
    <property type="term" value="F:4 iron, 4 sulfur cluster binding"/>
    <property type="evidence" value="ECO:0007669"/>
    <property type="project" value="UniProtKB-KW"/>
</dbReference>
<name>A0A376GXN3_ENTGA</name>
<keyword evidence="10" id="KW-0411">Iron-sulfur</keyword>
<dbReference type="GO" id="GO:0006281">
    <property type="term" value="P:DNA repair"/>
    <property type="evidence" value="ECO:0007669"/>
    <property type="project" value="UniProtKB-KW"/>
</dbReference>
<evidence type="ECO:0000256" key="13">
    <source>
        <dbReference type="ARBA" id="ARBA00023235"/>
    </source>
</evidence>
<dbReference type="AlphaFoldDB" id="A0A376GXN3"/>
<keyword evidence="12" id="KW-0234">DNA repair</keyword>
<proteinExistence type="inferred from homology"/>
<keyword evidence="6" id="KW-0378">Hydrolase</keyword>
<evidence type="ECO:0000256" key="12">
    <source>
        <dbReference type="ARBA" id="ARBA00023204"/>
    </source>
</evidence>
<dbReference type="EMBL" id="JARPZN010000021">
    <property type="protein sequence ID" value="MDT2691803.1"/>
    <property type="molecule type" value="Genomic_DNA"/>
</dbReference>
<dbReference type="SMART" id="SM00487">
    <property type="entry name" value="DEXDc"/>
    <property type="match status" value="1"/>
</dbReference>
<protein>
    <recommendedName>
        <fullName evidence="15">DNA 5'-3' helicase</fullName>
        <ecNumber evidence="15">5.6.2.3</ecNumber>
    </recommendedName>
</protein>
<dbReference type="RefSeq" id="WP_060815116.1">
    <property type="nucleotide sequence ID" value="NZ_JARPZN010000021.1"/>
</dbReference>
<dbReference type="InterPro" id="IPR014001">
    <property type="entry name" value="Helicase_ATP-bd"/>
</dbReference>
<dbReference type="Gene3D" id="1.10.275.30">
    <property type="match status" value="1"/>
</dbReference>
<gene>
    <name evidence="19" type="ORF">NCTC12360_00861</name>
    <name evidence="18" type="ORF">P7E30_16640</name>
</gene>
<evidence type="ECO:0000256" key="6">
    <source>
        <dbReference type="ARBA" id="ARBA00022801"/>
    </source>
</evidence>
<dbReference type="InterPro" id="IPR010614">
    <property type="entry name" value="RAD3-like_helicase_DEAD"/>
</dbReference>
<dbReference type="InterPro" id="IPR011545">
    <property type="entry name" value="DEAD/DEAH_box_helicase_dom"/>
</dbReference>
<evidence type="ECO:0000256" key="2">
    <source>
        <dbReference type="ARBA" id="ARBA00022485"/>
    </source>
</evidence>
<evidence type="ECO:0000256" key="16">
    <source>
        <dbReference type="ARBA" id="ARBA00048954"/>
    </source>
</evidence>
<evidence type="ECO:0000259" key="17">
    <source>
        <dbReference type="PROSITE" id="PS51193"/>
    </source>
</evidence>
<dbReference type="Gene3D" id="3.90.320.10">
    <property type="match status" value="1"/>
</dbReference>
<dbReference type="InterPro" id="IPR014013">
    <property type="entry name" value="Helic_SF1/SF2_ATP-bd_DinG/Rad3"/>
</dbReference>
<keyword evidence="7 19" id="KW-0347">Helicase</keyword>
<dbReference type="InterPro" id="IPR027417">
    <property type="entry name" value="P-loop_NTPase"/>
</dbReference>
<dbReference type="GO" id="GO:0046872">
    <property type="term" value="F:metal ion binding"/>
    <property type="evidence" value="ECO:0007669"/>
    <property type="project" value="UniProtKB-KW"/>
</dbReference>
<reference evidence="18" key="2">
    <citation type="submission" date="2023-03" db="EMBL/GenBank/DDBJ databases">
        <authorList>
            <person name="Shen W."/>
            <person name="Cai J."/>
        </authorList>
    </citation>
    <scope>NUCLEOTIDE SEQUENCE</scope>
    <source>
        <strain evidence="18">K69-2</strain>
    </source>
</reference>
<evidence type="ECO:0000313" key="18">
    <source>
        <dbReference type="EMBL" id="MDT2691803.1"/>
    </source>
</evidence>
<dbReference type="EC" id="5.6.2.3" evidence="15"/>
<dbReference type="Gene3D" id="3.40.50.300">
    <property type="entry name" value="P-loop containing nucleotide triphosphate hydrolases"/>
    <property type="match status" value="2"/>
</dbReference>
<evidence type="ECO:0000256" key="7">
    <source>
        <dbReference type="ARBA" id="ARBA00022806"/>
    </source>
</evidence>
<dbReference type="InterPro" id="IPR006555">
    <property type="entry name" value="ATP-dep_Helicase_C"/>
</dbReference>
<dbReference type="PROSITE" id="PS51193">
    <property type="entry name" value="HELICASE_ATP_BIND_2"/>
    <property type="match status" value="1"/>
</dbReference>
<evidence type="ECO:0000313" key="20">
    <source>
        <dbReference type="Proteomes" id="UP000254807"/>
    </source>
</evidence>
<keyword evidence="5" id="KW-0227">DNA damage</keyword>
<evidence type="ECO:0000256" key="14">
    <source>
        <dbReference type="ARBA" id="ARBA00038058"/>
    </source>
</evidence>
<comment type="cofactor">
    <cofactor evidence="1">
        <name>[4Fe-4S] cluster</name>
        <dbReference type="ChEBI" id="CHEBI:49883"/>
    </cofactor>
</comment>
<dbReference type="Pfam" id="PF13307">
    <property type="entry name" value="Helicase_C_2"/>
    <property type="match status" value="1"/>
</dbReference>
<dbReference type="GO" id="GO:0005524">
    <property type="term" value="F:ATP binding"/>
    <property type="evidence" value="ECO:0007669"/>
    <property type="project" value="UniProtKB-KW"/>
</dbReference>
<evidence type="ECO:0000256" key="15">
    <source>
        <dbReference type="ARBA" id="ARBA00044969"/>
    </source>
</evidence>
<dbReference type="PANTHER" id="PTHR11472">
    <property type="entry name" value="DNA REPAIR DEAD HELICASE RAD3/XP-D SUBFAMILY MEMBER"/>
    <property type="match status" value="1"/>
</dbReference>
<evidence type="ECO:0000256" key="9">
    <source>
        <dbReference type="ARBA" id="ARBA00023004"/>
    </source>
</evidence>
<dbReference type="Pfam" id="PF06733">
    <property type="entry name" value="DEAD_2"/>
    <property type="match status" value="1"/>
</dbReference>
<evidence type="ECO:0000313" key="19">
    <source>
        <dbReference type="EMBL" id="STD82432.1"/>
    </source>
</evidence>
<keyword evidence="3" id="KW-0479">Metal-binding</keyword>
<evidence type="ECO:0000256" key="11">
    <source>
        <dbReference type="ARBA" id="ARBA00023125"/>
    </source>
</evidence>
<comment type="similarity">
    <text evidence="14">Belongs to the helicase family. DinG subfamily.</text>
</comment>
<dbReference type="InterPro" id="IPR006554">
    <property type="entry name" value="Helicase-like_DEXD_c2"/>
</dbReference>
<sequence>MYKGKIAVRKIVEFILRRGDIDSRKVSNHTAQEGARIHRRLQKEAGDVYQKEVFFKIESEIEKDKLTIEGRADGLFYDEEKQCWVIDEIKTSEPYFEDLPEDQIDLFFAQGMVYAYIYLQEEKLTEIEVQLTYYQTTEQLITRVRRHFTVEELTEFYTHLINEYHKWLVFQENWRRVRNTSLQLLKFPFETYRKGQRELAAAAYKTLKNGKRLFAEAPTGTGKTISTLFPALKVLGEGDGDRLFYLTAKTITRQVAEDALIKLADNGSETKSVTLTAKDKICFLDERNCTPEHCPYANGYYNRINEALWDLLHHENQITREVIETYGKKHTVCPFELSLDVSVFCDVIIGDYNYLFDPTVYLRRFFEEPEEDYFFLIDEAHNLVNRSKEMYSAEIRRSTFKDLRKQLPMDQQKLRRALNKVEKEFSAIEKIAETDHWEYHHQKEPHETMNKQLAKLAELMKEWLPANPEHTAQEAVLQSYFEVNHFLKIAEFYDDHYETTVEVTRYELTLRQFCIEPAPFLQQVLDKGKASLLFSASFTPLDYYQEVLGGGEKALRYRLPSPFDPANQKILIANYIQTTYRQRTASLPAIVDALYRMVHAKSGNYMVFFPSYQYLDEVAEAFHHAYPTIKMLVQDTAMNETERENFLAEFKYDTADAEEKTSLIGFCVLGGIFSEGIDLKGTRLIGTAIVGVGLPQINHEQELIRDYYEEKKHAGFAYAYRLPGMNKVLQAAGRVIRDSTDQGVILLLDQRFHTTAYQQLFPLHWQHAQTCFRPEQLSKAMDHFWQKQKDSQHRS</sequence>
<reference evidence="19 20" key="1">
    <citation type="submission" date="2018-06" db="EMBL/GenBank/DDBJ databases">
        <authorList>
            <consortium name="Pathogen Informatics"/>
            <person name="Doyle S."/>
        </authorList>
    </citation>
    <scope>NUCLEOTIDE SEQUENCE [LARGE SCALE GENOMIC DNA]</scope>
    <source>
        <strain evidence="19 20">NCTC12360</strain>
    </source>
</reference>
<dbReference type="SMART" id="SM00488">
    <property type="entry name" value="DEXDc2"/>
    <property type="match status" value="1"/>
</dbReference>
<dbReference type="GO" id="GO:0003677">
    <property type="term" value="F:DNA binding"/>
    <property type="evidence" value="ECO:0007669"/>
    <property type="project" value="UniProtKB-KW"/>
</dbReference>
<organism evidence="19 20">
    <name type="scientific">Enterococcus gallinarum</name>
    <dbReference type="NCBI Taxonomy" id="1353"/>
    <lineage>
        <taxon>Bacteria</taxon>
        <taxon>Bacillati</taxon>
        <taxon>Bacillota</taxon>
        <taxon>Bacilli</taxon>
        <taxon>Lactobacillales</taxon>
        <taxon>Enterococcaceae</taxon>
        <taxon>Enterococcus</taxon>
    </lineage>
</organism>
<dbReference type="SUPFAM" id="SSF52540">
    <property type="entry name" value="P-loop containing nucleoside triphosphate hydrolases"/>
    <property type="match status" value="1"/>
</dbReference>
<keyword evidence="8" id="KW-0067">ATP-binding</keyword>
<dbReference type="SMART" id="SM00491">
    <property type="entry name" value="HELICc2"/>
    <property type="match status" value="1"/>
</dbReference>
<dbReference type="GO" id="GO:0043139">
    <property type="term" value="F:5'-3' DNA helicase activity"/>
    <property type="evidence" value="ECO:0007669"/>
    <property type="project" value="UniProtKB-EC"/>
</dbReference>
<keyword evidence="4" id="KW-0547">Nucleotide-binding</keyword>
<dbReference type="GO" id="GO:0016818">
    <property type="term" value="F:hydrolase activity, acting on acid anhydrides, in phosphorus-containing anhydrides"/>
    <property type="evidence" value="ECO:0007669"/>
    <property type="project" value="InterPro"/>
</dbReference>
<keyword evidence="11" id="KW-0238">DNA-binding</keyword>
<dbReference type="InterPro" id="IPR045028">
    <property type="entry name" value="DinG/Rad3-like"/>
</dbReference>
<evidence type="ECO:0000256" key="1">
    <source>
        <dbReference type="ARBA" id="ARBA00001966"/>
    </source>
</evidence>
<evidence type="ECO:0000256" key="3">
    <source>
        <dbReference type="ARBA" id="ARBA00022723"/>
    </source>
</evidence>
<dbReference type="EMBL" id="UFYW01000001">
    <property type="protein sequence ID" value="STD82432.1"/>
    <property type="molecule type" value="Genomic_DNA"/>
</dbReference>
<feature type="domain" description="Helicase ATP-binding" evidence="17">
    <location>
        <begin position="182"/>
        <end position="434"/>
    </location>
</feature>
<evidence type="ECO:0000256" key="5">
    <source>
        <dbReference type="ARBA" id="ARBA00022763"/>
    </source>
</evidence>
<keyword evidence="9" id="KW-0408">Iron</keyword>
<keyword evidence="2" id="KW-0004">4Fe-4S</keyword>
<evidence type="ECO:0000256" key="8">
    <source>
        <dbReference type="ARBA" id="ARBA00022840"/>
    </source>
</evidence>